<protein>
    <recommendedName>
        <fullName evidence="4">DUF1579 domain-containing protein</fullName>
    </recommendedName>
</protein>
<dbReference type="AlphaFoldDB" id="A0A853JE08"/>
<feature type="chain" id="PRO_5032700310" description="DUF1579 domain-containing protein" evidence="1">
    <location>
        <begin position="20"/>
        <end position="155"/>
    </location>
</feature>
<keyword evidence="3" id="KW-1185">Reference proteome</keyword>
<keyword evidence="1" id="KW-0732">Signal</keyword>
<evidence type="ECO:0008006" key="4">
    <source>
        <dbReference type="Google" id="ProtNLM"/>
    </source>
</evidence>
<dbReference type="Proteomes" id="UP000578091">
    <property type="component" value="Unassembled WGS sequence"/>
</dbReference>
<proteinExistence type="predicted"/>
<feature type="signal peptide" evidence="1">
    <location>
        <begin position="1"/>
        <end position="19"/>
    </location>
</feature>
<evidence type="ECO:0000313" key="2">
    <source>
        <dbReference type="EMBL" id="NZA26827.1"/>
    </source>
</evidence>
<dbReference type="PROSITE" id="PS51257">
    <property type="entry name" value="PROKAR_LIPOPROTEIN"/>
    <property type="match status" value="1"/>
</dbReference>
<gene>
    <name evidence="2" type="ORF">H0E84_10565</name>
</gene>
<name>A0A853JE08_9GAMM</name>
<evidence type="ECO:0000256" key="1">
    <source>
        <dbReference type="SAM" id="SignalP"/>
    </source>
</evidence>
<sequence>MKRFFATLAITLAPTVAVACPQDLTGTWKSDREASVAFARGNAKLEPRTEEFLAALLGHMTLSFDDGELHIAMPDVEVPIAGERTMFAGFEEHKPYEILFCSRFAVVWSAKRPFGTELAATTFNFIDDDTFWIYAGGTDPAVPDLHTREYFRRVR</sequence>
<comment type="caution">
    <text evidence="2">The sequence shown here is derived from an EMBL/GenBank/DDBJ whole genome shotgun (WGS) entry which is preliminary data.</text>
</comment>
<reference evidence="2 3" key="1">
    <citation type="submission" date="2020-07" db="EMBL/GenBank/DDBJ databases">
        <title>Luteimonas sp. SJ-92.</title>
        <authorList>
            <person name="Huang X.-X."/>
            <person name="Xu L."/>
            <person name="Sun J.-Q."/>
        </authorList>
    </citation>
    <scope>NUCLEOTIDE SEQUENCE [LARGE SCALE GENOMIC DNA]</scope>
    <source>
        <strain evidence="2 3">SJ-92</strain>
    </source>
</reference>
<dbReference type="RefSeq" id="WP_180678612.1">
    <property type="nucleotide sequence ID" value="NZ_JACCKA010000062.1"/>
</dbReference>
<accession>A0A853JE08</accession>
<evidence type="ECO:0000313" key="3">
    <source>
        <dbReference type="Proteomes" id="UP000578091"/>
    </source>
</evidence>
<dbReference type="EMBL" id="JACCKA010000062">
    <property type="protein sequence ID" value="NZA26827.1"/>
    <property type="molecule type" value="Genomic_DNA"/>
</dbReference>
<organism evidence="2 3">
    <name type="scientific">Luteimonas salinisoli</name>
    <dbReference type="NCBI Taxonomy" id="2752307"/>
    <lineage>
        <taxon>Bacteria</taxon>
        <taxon>Pseudomonadati</taxon>
        <taxon>Pseudomonadota</taxon>
        <taxon>Gammaproteobacteria</taxon>
        <taxon>Lysobacterales</taxon>
        <taxon>Lysobacteraceae</taxon>
        <taxon>Luteimonas</taxon>
    </lineage>
</organism>